<dbReference type="PANTHER" id="PTHR16128">
    <property type="entry name" value="FAD/NAD(P)-BINDING OXIDOREDUCTASE FAMILY PROTEIN"/>
    <property type="match status" value="1"/>
</dbReference>
<evidence type="ECO:0000313" key="2">
    <source>
        <dbReference type="EMBL" id="MBZ2205695.1"/>
    </source>
</evidence>
<protein>
    <submittedName>
        <fullName evidence="2">FAD-dependent oxidoreductase</fullName>
    </submittedName>
</protein>
<dbReference type="Pfam" id="PF13450">
    <property type="entry name" value="NAD_binding_8"/>
    <property type="match status" value="1"/>
</dbReference>
<organism evidence="2 3">
    <name type="scientific">Massilia soli</name>
    <dbReference type="NCBI Taxonomy" id="2792854"/>
    <lineage>
        <taxon>Bacteria</taxon>
        <taxon>Pseudomonadati</taxon>
        <taxon>Pseudomonadota</taxon>
        <taxon>Betaproteobacteria</taxon>
        <taxon>Burkholderiales</taxon>
        <taxon>Oxalobacteraceae</taxon>
        <taxon>Telluria group</taxon>
        <taxon>Massilia</taxon>
    </lineage>
</organism>
<dbReference type="Gene3D" id="3.50.50.60">
    <property type="entry name" value="FAD/NAD(P)-binding domain"/>
    <property type="match status" value="1"/>
</dbReference>
<dbReference type="Pfam" id="PF01593">
    <property type="entry name" value="Amino_oxidase"/>
    <property type="match status" value="1"/>
</dbReference>
<dbReference type="Proteomes" id="UP000809349">
    <property type="component" value="Unassembled WGS sequence"/>
</dbReference>
<dbReference type="RefSeq" id="WP_223464116.1">
    <property type="nucleotide sequence ID" value="NZ_JAFBIL020000001.1"/>
</dbReference>
<proteinExistence type="predicted"/>
<reference evidence="2 3" key="1">
    <citation type="submission" date="2021-01" db="EMBL/GenBank/DDBJ databases">
        <authorList>
            <person name="Ruan W."/>
            <person name="Khan S.A."/>
            <person name="Jeon C.O."/>
        </authorList>
    </citation>
    <scope>NUCLEOTIDE SEQUENCE [LARGE SCALE GENOMIC DNA]</scope>
    <source>
        <strain evidence="2 3">R798</strain>
    </source>
</reference>
<keyword evidence="3" id="KW-1185">Reference proteome</keyword>
<evidence type="ECO:0000259" key="1">
    <source>
        <dbReference type="Pfam" id="PF01593"/>
    </source>
</evidence>
<dbReference type="SUPFAM" id="SSF51905">
    <property type="entry name" value="FAD/NAD(P)-binding domain"/>
    <property type="match status" value="1"/>
</dbReference>
<dbReference type="PANTHER" id="PTHR16128:SF5">
    <property type="entry name" value="FAD_NAD(P)-BINDING OXIDOREDUCTASE FAMILY PROTEIN"/>
    <property type="match status" value="1"/>
</dbReference>
<dbReference type="PRINTS" id="PR00419">
    <property type="entry name" value="ADXRDTASE"/>
</dbReference>
<dbReference type="InterPro" id="IPR002937">
    <property type="entry name" value="Amino_oxidase"/>
</dbReference>
<dbReference type="Gene3D" id="3.90.660.10">
    <property type="match status" value="1"/>
</dbReference>
<dbReference type="EMBL" id="JAFBIL020000001">
    <property type="protein sequence ID" value="MBZ2205695.1"/>
    <property type="molecule type" value="Genomic_DNA"/>
</dbReference>
<sequence>MTSPPHIAVIGAGMAGLSCATALQQAGFRVSIFDKSRGPAGRMSTRRGDGWQCDHGAQYFTARDTGFRAEVARWEQAGAAAQWFPALRRFDADGSSAVADPAERFVGTPRMTAPAALLASTLALRSGAAISELQRASTGWRLHAQDIGAFGDVYDAVVLAVPAPQAGPLLRAVAPRQAALADETSMQGCWAMMLQYAAPLALGFEAAFVNRGPLRWVARDSAKPGRDGTESWLLHASAAWSEAHMALDADGVAAQLLPAFAELGGPAPQHWNVHRWRYASTATSRTEACSWDAGLGVGMCGDWLNGGTVEAAWLSGRALAQRIAQGPA</sequence>
<gene>
    <name evidence="2" type="ORF">I4X03_000300</name>
</gene>
<reference evidence="2 3" key="2">
    <citation type="submission" date="2021-08" db="EMBL/GenBank/DDBJ databases">
        <title>Massilia sp. R798.</title>
        <authorList>
            <person name="Baek J.H."/>
            <person name="Jung H.S."/>
            <person name="Kim K.R."/>
            <person name="Jeon C.O."/>
        </authorList>
    </citation>
    <scope>NUCLEOTIDE SEQUENCE [LARGE SCALE GENOMIC DNA]</scope>
    <source>
        <strain evidence="2 3">R798</strain>
    </source>
</reference>
<accession>A0ABS7SKK0</accession>
<feature type="domain" description="Amine oxidase" evidence="1">
    <location>
        <begin position="72"/>
        <end position="323"/>
    </location>
</feature>
<evidence type="ECO:0000313" key="3">
    <source>
        <dbReference type="Proteomes" id="UP000809349"/>
    </source>
</evidence>
<comment type="caution">
    <text evidence="2">The sequence shown here is derived from an EMBL/GenBank/DDBJ whole genome shotgun (WGS) entry which is preliminary data.</text>
</comment>
<name>A0ABS7SKK0_9BURK</name>
<dbReference type="InterPro" id="IPR036188">
    <property type="entry name" value="FAD/NAD-bd_sf"/>
</dbReference>